<feature type="domain" description="BTB" evidence="1">
    <location>
        <begin position="19"/>
        <end position="99"/>
    </location>
</feature>
<accession>A0AAV9ZSD3</accession>
<dbReference type="Pfam" id="PF00651">
    <property type="entry name" value="BTB"/>
    <property type="match status" value="1"/>
</dbReference>
<gene>
    <name evidence="2" type="ORF">R3P38DRAFT_228089</name>
</gene>
<dbReference type="SUPFAM" id="SSF54695">
    <property type="entry name" value="POZ domain"/>
    <property type="match status" value="1"/>
</dbReference>
<proteinExistence type="predicted"/>
<comment type="caution">
    <text evidence="2">The sequence shown here is derived from an EMBL/GenBank/DDBJ whole genome shotgun (WGS) entry which is preliminary data.</text>
</comment>
<name>A0AAV9ZSD3_9AGAR</name>
<dbReference type="EMBL" id="JAWWNJ010000115">
    <property type="protein sequence ID" value="KAK6991755.1"/>
    <property type="molecule type" value="Genomic_DNA"/>
</dbReference>
<dbReference type="PROSITE" id="PS50097">
    <property type="entry name" value="BTB"/>
    <property type="match status" value="1"/>
</dbReference>
<dbReference type="InterPro" id="IPR000210">
    <property type="entry name" value="BTB/POZ_dom"/>
</dbReference>
<evidence type="ECO:0000313" key="3">
    <source>
        <dbReference type="Proteomes" id="UP001362999"/>
    </source>
</evidence>
<dbReference type="Gene3D" id="3.30.710.10">
    <property type="entry name" value="Potassium Channel Kv1.1, Chain A"/>
    <property type="match status" value="1"/>
</dbReference>
<dbReference type="InterPro" id="IPR011333">
    <property type="entry name" value="SKP1/BTB/POZ_sf"/>
</dbReference>
<dbReference type="SMART" id="SM00225">
    <property type="entry name" value="BTB"/>
    <property type="match status" value="1"/>
</dbReference>
<dbReference type="Proteomes" id="UP001362999">
    <property type="component" value="Unassembled WGS sequence"/>
</dbReference>
<protein>
    <submittedName>
        <fullName evidence="2">BTB domain-containing protein</fullName>
    </submittedName>
</protein>
<dbReference type="AlphaFoldDB" id="A0AAV9ZSD3"/>
<organism evidence="2 3">
    <name type="scientific">Favolaschia claudopus</name>
    <dbReference type="NCBI Taxonomy" id="2862362"/>
    <lineage>
        <taxon>Eukaryota</taxon>
        <taxon>Fungi</taxon>
        <taxon>Dikarya</taxon>
        <taxon>Basidiomycota</taxon>
        <taxon>Agaricomycotina</taxon>
        <taxon>Agaricomycetes</taxon>
        <taxon>Agaricomycetidae</taxon>
        <taxon>Agaricales</taxon>
        <taxon>Marasmiineae</taxon>
        <taxon>Mycenaceae</taxon>
        <taxon>Favolaschia</taxon>
    </lineage>
</organism>
<sequence length="321" mass="36866">MSSSQSQQELKRVDGLWFPDASLILRAENSLFRVHGSILAARSSVFQDMISFPQPPRSEGGQHDIDTVDGHAVVVLHDAAAEVEAFLRAIFDSSFFEPPPAAVDYFMVVGILRLAHKYDVPYLFRRALSHLDSRYPTDFSDFLERREREDCPVDDCDWVDPTLHMSVVRAATEVGALWLLPTAYYSVASRTDFMESAFEHLQAHEIQKYLIAQIHFVRATADVHAFLWKLPTPSCRTRRGCRARMSRVHKNLIWQRASQDDFDPLLEWDWEPGLCQSCDAFVNEKLDNAQLEFWTRLPFLLGLPGWTELKEMRTASMENTL</sequence>
<evidence type="ECO:0000259" key="1">
    <source>
        <dbReference type="PROSITE" id="PS50097"/>
    </source>
</evidence>
<evidence type="ECO:0000313" key="2">
    <source>
        <dbReference type="EMBL" id="KAK6991755.1"/>
    </source>
</evidence>
<reference evidence="2 3" key="1">
    <citation type="journal article" date="2024" name="J Genomics">
        <title>Draft genome sequencing and assembly of Favolaschia claudopus CIRM-BRFM 2984 isolated from oak limbs.</title>
        <authorList>
            <person name="Navarro D."/>
            <person name="Drula E."/>
            <person name="Chaduli D."/>
            <person name="Cazenave R."/>
            <person name="Ahrendt S."/>
            <person name="Wang J."/>
            <person name="Lipzen A."/>
            <person name="Daum C."/>
            <person name="Barry K."/>
            <person name="Grigoriev I.V."/>
            <person name="Favel A."/>
            <person name="Rosso M.N."/>
            <person name="Martin F."/>
        </authorList>
    </citation>
    <scope>NUCLEOTIDE SEQUENCE [LARGE SCALE GENOMIC DNA]</scope>
    <source>
        <strain evidence="2 3">CIRM-BRFM 2984</strain>
    </source>
</reference>
<keyword evidence="3" id="KW-1185">Reference proteome</keyword>